<dbReference type="NCBIfam" id="TIGR01557">
    <property type="entry name" value="myb_SHAQKYF"/>
    <property type="match status" value="1"/>
</dbReference>
<keyword evidence="8" id="KW-1185">Reference proteome</keyword>
<feature type="coiled-coil region" evidence="4">
    <location>
        <begin position="95"/>
        <end position="129"/>
    </location>
</feature>
<evidence type="ECO:0000313" key="8">
    <source>
        <dbReference type="Proteomes" id="UP001300502"/>
    </source>
</evidence>
<evidence type="ECO:0000259" key="5">
    <source>
        <dbReference type="PROSITE" id="PS50090"/>
    </source>
</evidence>
<dbReference type="SUPFAM" id="SSF46689">
    <property type="entry name" value="Homeodomain-like"/>
    <property type="match status" value="1"/>
</dbReference>
<organism evidence="7 8">
    <name type="scientific">Galdieria yellowstonensis</name>
    <dbReference type="NCBI Taxonomy" id="3028027"/>
    <lineage>
        <taxon>Eukaryota</taxon>
        <taxon>Rhodophyta</taxon>
        <taxon>Bangiophyceae</taxon>
        <taxon>Galdieriales</taxon>
        <taxon>Galdieriaceae</taxon>
        <taxon>Galdieria</taxon>
    </lineage>
</organism>
<protein>
    <submittedName>
        <fullName evidence="7">Uncharacterized protein</fullName>
    </submittedName>
</protein>
<dbReference type="Proteomes" id="UP001300502">
    <property type="component" value="Unassembled WGS sequence"/>
</dbReference>
<evidence type="ECO:0000256" key="4">
    <source>
        <dbReference type="SAM" id="Coils"/>
    </source>
</evidence>
<gene>
    <name evidence="7" type="ORF">GAYE_PCTG14G0616</name>
</gene>
<dbReference type="InterPro" id="IPR009057">
    <property type="entry name" value="Homeodomain-like_sf"/>
</dbReference>
<dbReference type="PANTHER" id="PTHR44042:SF67">
    <property type="entry name" value="MYB-LIKE PROTEIN I"/>
    <property type="match status" value="1"/>
</dbReference>
<dbReference type="AlphaFoldDB" id="A0AAV9I786"/>
<comment type="caution">
    <text evidence="7">The sequence shown here is derived from an EMBL/GenBank/DDBJ whole genome shotgun (WGS) entry which is preliminary data.</text>
</comment>
<dbReference type="PANTHER" id="PTHR44042">
    <property type="entry name" value="DUPLICATED HOMEODOMAIN-LIKE SUPERFAMILY PROTEIN-RELATED"/>
    <property type="match status" value="1"/>
</dbReference>
<keyword evidence="4" id="KW-0175">Coiled coil</keyword>
<keyword evidence="1" id="KW-0805">Transcription regulation</keyword>
<dbReference type="GO" id="GO:0003677">
    <property type="term" value="F:DNA binding"/>
    <property type="evidence" value="ECO:0007669"/>
    <property type="project" value="InterPro"/>
</dbReference>
<dbReference type="CDD" id="cd00167">
    <property type="entry name" value="SANT"/>
    <property type="match status" value="1"/>
</dbReference>
<accession>A0AAV9I786</accession>
<feature type="domain" description="HTH myb-type" evidence="6">
    <location>
        <begin position="198"/>
        <end position="253"/>
    </location>
</feature>
<dbReference type="PROSITE" id="PS50090">
    <property type="entry name" value="MYB_LIKE"/>
    <property type="match status" value="1"/>
</dbReference>
<evidence type="ECO:0000256" key="3">
    <source>
        <dbReference type="ARBA" id="ARBA00023242"/>
    </source>
</evidence>
<evidence type="ECO:0000313" key="7">
    <source>
        <dbReference type="EMBL" id="KAK4522726.1"/>
    </source>
</evidence>
<name>A0AAV9I786_9RHOD</name>
<dbReference type="InterPro" id="IPR001005">
    <property type="entry name" value="SANT/Myb"/>
</dbReference>
<dbReference type="InterPro" id="IPR006447">
    <property type="entry name" value="Myb_dom_plants"/>
</dbReference>
<evidence type="ECO:0000256" key="1">
    <source>
        <dbReference type="ARBA" id="ARBA00023015"/>
    </source>
</evidence>
<dbReference type="Pfam" id="PF00249">
    <property type="entry name" value="Myb_DNA-binding"/>
    <property type="match status" value="1"/>
</dbReference>
<dbReference type="InterPro" id="IPR017930">
    <property type="entry name" value="Myb_dom"/>
</dbReference>
<evidence type="ECO:0000259" key="6">
    <source>
        <dbReference type="PROSITE" id="PS51294"/>
    </source>
</evidence>
<proteinExistence type="predicted"/>
<dbReference type="PROSITE" id="PS51294">
    <property type="entry name" value="HTH_MYB"/>
    <property type="match status" value="1"/>
</dbReference>
<evidence type="ECO:0000256" key="2">
    <source>
        <dbReference type="ARBA" id="ARBA00023163"/>
    </source>
</evidence>
<keyword evidence="3" id="KW-0539">Nucleus</keyword>
<reference evidence="7 8" key="1">
    <citation type="submission" date="2022-07" db="EMBL/GenBank/DDBJ databases">
        <title>Genome-wide signatures of adaptation to extreme environments.</title>
        <authorList>
            <person name="Cho C.H."/>
            <person name="Yoon H.S."/>
        </authorList>
    </citation>
    <scope>NUCLEOTIDE SEQUENCE [LARGE SCALE GENOMIC DNA]</scope>
    <source>
        <strain evidence="7 8">108.79 E11</strain>
    </source>
</reference>
<dbReference type="EMBL" id="JANCYU010000007">
    <property type="protein sequence ID" value="KAK4522726.1"/>
    <property type="molecule type" value="Genomic_DNA"/>
</dbReference>
<keyword evidence="2" id="KW-0804">Transcription</keyword>
<dbReference type="SMART" id="SM00717">
    <property type="entry name" value="SANT"/>
    <property type="match status" value="1"/>
</dbReference>
<feature type="domain" description="Myb-like" evidence="5">
    <location>
        <begin position="198"/>
        <end position="249"/>
    </location>
</feature>
<dbReference type="Gene3D" id="1.10.10.60">
    <property type="entry name" value="Homeodomain-like"/>
    <property type="match status" value="1"/>
</dbReference>
<sequence length="269" mass="31176">MSACNGVIVHPCNENQIPVYQLVNEENPSLALRKTAYRPQYLIDVESSHLPKKRKSLRYTTQGYCIEHFKEESECVENGAFRKESRQELKVTPEIHRLNEELIQFQSHARSLERELQETQKEIKFLISRASGLSKLHVEGKCDCRNHFFSHRKPVRLNSTKWTGKNGSTNCVSDGSLQNRSTSMEMANKGKSFDLVSSKETSSSHWTVEEHKRFVQALSRFGKRDLKAISDFVGTRTITQCKKHMQRFLLPSVRESPYRNLRRVFRGNT</sequence>